<dbReference type="SMART" id="SM00194">
    <property type="entry name" value="PTPc"/>
    <property type="match status" value="1"/>
</dbReference>
<dbReference type="SMART" id="SM00404">
    <property type="entry name" value="PTPc_motif"/>
    <property type="match status" value="1"/>
</dbReference>
<gene>
    <name evidence="4" type="ORF">PUMCH_004974</name>
</gene>
<name>A0AAX4HGF4_9ASCO</name>
<dbReference type="InterPro" id="IPR050348">
    <property type="entry name" value="Protein-Tyr_Phosphatase"/>
</dbReference>
<dbReference type="PROSITE" id="PS00383">
    <property type="entry name" value="TYR_PHOSPHATASE_1"/>
    <property type="match status" value="1"/>
</dbReference>
<dbReference type="InterPro" id="IPR000387">
    <property type="entry name" value="Tyr_Pase_dom"/>
</dbReference>
<organism evidence="4 5">
    <name type="scientific">Australozyma saopauloensis</name>
    <dbReference type="NCBI Taxonomy" id="291208"/>
    <lineage>
        <taxon>Eukaryota</taxon>
        <taxon>Fungi</taxon>
        <taxon>Dikarya</taxon>
        <taxon>Ascomycota</taxon>
        <taxon>Saccharomycotina</taxon>
        <taxon>Pichiomycetes</taxon>
        <taxon>Metschnikowiaceae</taxon>
        <taxon>Australozyma</taxon>
    </lineage>
</organism>
<dbReference type="SUPFAM" id="SSF52799">
    <property type="entry name" value="(Phosphotyrosine protein) phosphatases II"/>
    <property type="match status" value="1"/>
</dbReference>
<evidence type="ECO:0000313" key="4">
    <source>
        <dbReference type="EMBL" id="WPK27581.1"/>
    </source>
</evidence>
<evidence type="ECO:0000259" key="3">
    <source>
        <dbReference type="PROSITE" id="PS50056"/>
    </source>
</evidence>
<dbReference type="Proteomes" id="UP001338582">
    <property type="component" value="Chromosome 7"/>
</dbReference>
<proteinExistence type="inferred from homology"/>
<evidence type="ECO:0000313" key="5">
    <source>
        <dbReference type="Proteomes" id="UP001338582"/>
    </source>
</evidence>
<keyword evidence="5" id="KW-1185">Reference proteome</keyword>
<dbReference type="GO" id="GO:0004725">
    <property type="term" value="F:protein tyrosine phosphatase activity"/>
    <property type="evidence" value="ECO:0007669"/>
    <property type="project" value="InterPro"/>
</dbReference>
<dbReference type="InterPro" id="IPR029021">
    <property type="entry name" value="Prot-tyrosine_phosphatase-like"/>
</dbReference>
<dbReference type="Gene3D" id="3.90.190.10">
    <property type="entry name" value="Protein tyrosine phosphatase superfamily"/>
    <property type="match status" value="1"/>
</dbReference>
<dbReference type="CDD" id="cd18533">
    <property type="entry name" value="PTP_fungal"/>
    <property type="match status" value="1"/>
</dbReference>
<dbReference type="InterPro" id="IPR003595">
    <property type="entry name" value="Tyr_Pase_cat"/>
</dbReference>
<reference evidence="4 5" key="1">
    <citation type="submission" date="2023-10" db="EMBL/GenBank/DDBJ databases">
        <title>Draft Genome Sequence of Candida saopaulonensis from a very Premature Infant with Sepsis.</title>
        <authorList>
            <person name="Ning Y."/>
            <person name="Dai R."/>
            <person name="Xiao M."/>
            <person name="Xu Y."/>
            <person name="Yan Q."/>
            <person name="Zhang L."/>
        </authorList>
    </citation>
    <scope>NUCLEOTIDE SEQUENCE [LARGE SCALE GENOMIC DNA]</scope>
    <source>
        <strain evidence="4 5">19XY460</strain>
    </source>
</reference>
<dbReference type="InterPro" id="IPR000242">
    <property type="entry name" value="PTP_cat"/>
</dbReference>
<protein>
    <submittedName>
        <fullName evidence="4">Uncharacterized protein</fullName>
    </submittedName>
</protein>
<dbReference type="RefSeq" id="XP_062879959.1">
    <property type="nucleotide sequence ID" value="XM_063023889.1"/>
</dbReference>
<dbReference type="KEGG" id="asau:88176034"/>
<evidence type="ECO:0000259" key="2">
    <source>
        <dbReference type="PROSITE" id="PS50055"/>
    </source>
</evidence>
<dbReference type="PROSITE" id="PS50055">
    <property type="entry name" value="TYR_PHOSPHATASE_PTP"/>
    <property type="match status" value="1"/>
</dbReference>
<accession>A0AAX4HGF4</accession>
<dbReference type="PANTHER" id="PTHR19134:SF449">
    <property type="entry name" value="TYROSINE-PROTEIN PHOSPHATASE 1"/>
    <property type="match status" value="1"/>
</dbReference>
<feature type="domain" description="Tyrosine-protein phosphatase" evidence="2">
    <location>
        <begin position="57"/>
        <end position="309"/>
    </location>
</feature>
<dbReference type="AlphaFoldDB" id="A0AAX4HGF4"/>
<dbReference type="PROSITE" id="PS50056">
    <property type="entry name" value="TYR_PHOSPHATASE_2"/>
    <property type="match status" value="1"/>
</dbReference>
<dbReference type="EMBL" id="CP138900">
    <property type="protein sequence ID" value="WPK27581.1"/>
    <property type="molecule type" value="Genomic_DNA"/>
</dbReference>
<comment type="similarity">
    <text evidence="1">Belongs to the protein-tyrosine phosphatase family. Non-receptor class subfamily.</text>
</comment>
<dbReference type="GeneID" id="88176034"/>
<dbReference type="Pfam" id="PF00102">
    <property type="entry name" value="Y_phosphatase"/>
    <property type="match status" value="1"/>
</dbReference>
<dbReference type="PRINTS" id="PR00700">
    <property type="entry name" value="PRTYPHPHTASE"/>
</dbReference>
<evidence type="ECO:0000256" key="1">
    <source>
        <dbReference type="ARBA" id="ARBA00009649"/>
    </source>
</evidence>
<dbReference type="PANTHER" id="PTHR19134">
    <property type="entry name" value="RECEPTOR-TYPE TYROSINE-PROTEIN PHOSPHATASE"/>
    <property type="match status" value="1"/>
</dbReference>
<dbReference type="InterPro" id="IPR016130">
    <property type="entry name" value="Tyr_Pase_AS"/>
</dbReference>
<sequence length="318" mass="35626">MCTSDSSSTHYMSPKPTPYNFAPEYKREKWAAVAASCKRNITDGQLVSSSPYAYTHASNPINRSRNRYTNVLPYDRTRVQLKTLAGGSDYINALILRLAQNKYIAAQGPLPSTIHHFWAMCFDQAIQQNVDVILVVMVTPLQERGVVKCAKYWPSKGDGVIQLGSSLAAEDLAYGDLELEWISSEEKDLFTISNFRLSAGSITKNVLHYYYGKWEDSMPPTRTGPLAALASELDLARKAFPGIIPIIHCSAGVGRTGTLIAYDHFCHGDAIYSSDDPVYETISKLREQRMMMVQTWQQFKFLYDVVDNMVGEEAAHQD</sequence>
<feature type="domain" description="Tyrosine specific protein phosphatases" evidence="3">
    <location>
        <begin position="246"/>
        <end position="300"/>
    </location>
</feature>